<organism evidence="10 11">
    <name type="scientific">Trichophyton rubrum</name>
    <name type="common">Athlete's foot fungus</name>
    <name type="synonym">Epidermophyton rubrum</name>
    <dbReference type="NCBI Taxonomy" id="5551"/>
    <lineage>
        <taxon>Eukaryota</taxon>
        <taxon>Fungi</taxon>
        <taxon>Dikarya</taxon>
        <taxon>Ascomycota</taxon>
        <taxon>Pezizomycotina</taxon>
        <taxon>Eurotiomycetes</taxon>
        <taxon>Eurotiomycetidae</taxon>
        <taxon>Onygenales</taxon>
        <taxon>Arthrodermataceae</taxon>
        <taxon>Trichophyton</taxon>
    </lineage>
</organism>
<dbReference type="PROSITE" id="PS51419">
    <property type="entry name" value="RAB"/>
    <property type="match status" value="1"/>
</dbReference>
<evidence type="ECO:0000313" key="10">
    <source>
        <dbReference type="EMBL" id="OAL66121.1"/>
    </source>
</evidence>
<evidence type="ECO:0000256" key="8">
    <source>
        <dbReference type="SAM" id="MobiDB-lite"/>
    </source>
</evidence>
<dbReference type="InterPro" id="IPR005225">
    <property type="entry name" value="Small_GTP-bd"/>
</dbReference>
<comment type="similarity">
    <text evidence="1">Belongs to the small GTPase superfamily. Rab family.</text>
</comment>
<dbReference type="InterPro" id="IPR001806">
    <property type="entry name" value="Small_GTPase"/>
</dbReference>
<dbReference type="InterPro" id="IPR013862">
    <property type="entry name" value="Kei1"/>
</dbReference>
<comment type="caution">
    <text evidence="10">The sequence shown here is derived from an EMBL/GenBank/DDBJ whole genome shotgun (WGS) entry which is preliminary data.</text>
</comment>
<gene>
    <name evidence="10" type="ORF">A7C99_3226</name>
</gene>
<evidence type="ECO:0000256" key="5">
    <source>
        <dbReference type="ARBA" id="ARBA00023134"/>
    </source>
</evidence>
<evidence type="ECO:0000256" key="4">
    <source>
        <dbReference type="ARBA" id="ARBA00022927"/>
    </source>
</evidence>
<feature type="transmembrane region" description="Helical" evidence="9">
    <location>
        <begin position="202"/>
        <end position="222"/>
    </location>
</feature>
<accession>A0A178F187</accession>
<dbReference type="NCBIfam" id="TIGR00231">
    <property type="entry name" value="small_GTP"/>
    <property type="match status" value="1"/>
</dbReference>
<dbReference type="GO" id="GO:0070917">
    <property type="term" value="F:inositol phosphoceramide synthase regulator activity"/>
    <property type="evidence" value="ECO:0007669"/>
    <property type="project" value="InterPro"/>
</dbReference>
<keyword evidence="7" id="KW-0636">Prenylation</keyword>
<dbReference type="GO" id="GO:0003924">
    <property type="term" value="F:GTPase activity"/>
    <property type="evidence" value="ECO:0007669"/>
    <property type="project" value="InterPro"/>
</dbReference>
<evidence type="ECO:0000256" key="3">
    <source>
        <dbReference type="ARBA" id="ARBA00022741"/>
    </source>
</evidence>
<protein>
    <recommendedName>
        <fullName evidence="12">RAS small monomeric GTPase Rab6</fullName>
    </recommendedName>
</protein>
<dbReference type="VEuPathDB" id="FungiDB:TERG_01764"/>
<feature type="region of interest" description="Disordered" evidence="8">
    <location>
        <begin position="392"/>
        <end position="415"/>
    </location>
</feature>
<evidence type="ECO:0000256" key="6">
    <source>
        <dbReference type="ARBA" id="ARBA00023288"/>
    </source>
</evidence>
<dbReference type="GO" id="GO:0070916">
    <property type="term" value="C:inositol phosphoceramide synthase complex"/>
    <property type="evidence" value="ECO:0007669"/>
    <property type="project" value="TreeGrafter"/>
</dbReference>
<dbReference type="SMART" id="SM00176">
    <property type="entry name" value="RAN"/>
    <property type="match status" value="1"/>
</dbReference>
<dbReference type="GO" id="GO:0015031">
    <property type="term" value="P:protein transport"/>
    <property type="evidence" value="ECO:0007669"/>
    <property type="project" value="UniProtKB-KW"/>
</dbReference>
<dbReference type="Proteomes" id="UP000243015">
    <property type="component" value="Unassembled WGS sequence"/>
</dbReference>
<reference evidence="10 11" key="1">
    <citation type="submission" date="2016-05" db="EMBL/GenBank/DDBJ databases">
        <title>Genome sequencing of Trichophyton rubrum CMCC(F)T1i isolated from hair.</title>
        <authorList>
            <person name="Zhan P."/>
            <person name="Tao Y."/>
            <person name="Liu W."/>
        </authorList>
    </citation>
    <scope>NUCLEOTIDE SEQUENCE [LARGE SCALE GENOMIC DNA]</scope>
    <source>
        <strain evidence="11">CMCC(F)T1i</strain>
    </source>
</reference>
<dbReference type="EMBL" id="LHPM01000013">
    <property type="protein sequence ID" value="OAL66121.1"/>
    <property type="molecule type" value="Genomic_DNA"/>
</dbReference>
<dbReference type="SMART" id="SM00175">
    <property type="entry name" value="RAB"/>
    <property type="match status" value="1"/>
</dbReference>
<dbReference type="SMART" id="SM00173">
    <property type="entry name" value="RAS"/>
    <property type="match status" value="1"/>
</dbReference>
<evidence type="ECO:0000256" key="9">
    <source>
        <dbReference type="SAM" id="Phobius"/>
    </source>
</evidence>
<feature type="transmembrane region" description="Helical" evidence="9">
    <location>
        <begin position="234"/>
        <end position="252"/>
    </location>
</feature>
<keyword evidence="9" id="KW-1133">Transmembrane helix</keyword>
<dbReference type="GO" id="GO:0006673">
    <property type="term" value="P:inositol phosphoceramide metabolic process"/>
    <property type="evidence" value="ECO:0007669"/>
    <property type="project" value="InterPro"/>
</dbReference>
<name>A0A178F187_TRIRU</name>
<dbReference type="SUPFAM" id="SSF52540">
    <property type="entry name" value="P-loop containing nucleoside triphosphate hydrolases"/>
    <property type="match status" value="1"/>
</dbReference>
<dbReference type="SMART" id="SM00174">
    <property type="entry name" value="RHO"/>
    <property type="match status" value="1"/>
</dbReference>
<feature type="transmembrane region" description="Helical" evidence="9">
    <location>
        <begin position="355"/>
        <end position="376"/>
    </location>
</feature>
<dbReference type="FunFam" id="3.40.50.300:FF:000229">
    <property type="entry name" value="Probable Ras-related protein Rab-6A"/>
    <property type="match status" value="1"/>
</dbReference>
<keyword evidence="3" id="KW-0547">Nucleotide-binding</keyword>
<dbReference type="CDD" id="cd01861">
    <property type="entry name" value="Rab6"/>
    <property type="match status" value="1"/>
</dbReference>
<dbReference type="PROSITE" id="PS51420">
    <property type="entry name" value="RHO"/>
    <property type="match status" value="1"/>
</dbReference>
<dbReference type="PANTHER" id="PTHR28077">
    <property type="entry name" value="INOSITOL PHOSPHORYLCERAMIDE SYNTHASE REGULATORY SUBUNIT KEI1"/>
    <property type="match status" value="1"/>
</dbReference>
<keyword evidence="5" id="KW-0342">GTP-binding</keyword>
<keyword evidence="4" id="KW-0653">Protein transport</keyword>
<evidence type="ECO:0008006" key="12">
    <source>
        <dbReference type="Google" id="ProtNLM"/>
    </source>
</evidence>
<keyword evidence="6" id="KW-0449">Lipoprotein</keyword>
<feature type="transmembrane region" description="Helical" evidence="9">
    <location>
        <begin position="264"/>
        <end position="286"/>
    </location>
</feature>
<sequence length="545" mass="60739">MHTQDGPQADGETVGKTSLITRFMYDSFDNTYQATIGIDFLSKTMYLEDRTVRLQLWDTAGQERFRSLIPSYIQNSNVAVVVYDISNAKSFQNTRKWVDDVRDERGNDVIIALVGNKTDLNDKREVTTEQGEEEAKKNGLMFIETSAKLGHNVKNLFKKIAQALPGMEGETPNSDNQMIDVSINPTKPSFFYIMSLQTGATLIALSMLLNKLIGIYGLLSILTGFELSPVQLSMYIYSMLALGLTVFLTPYIRKQAPLQCLALAWFYLIDSVVNAAYTAGFAVTWFQMISGGGGPGGSTMKDSAGFTAGGPPHGRERRYSVSFDTEDMPLATMRAKSGSSALEEGMLQPESLPSLAIICVLWVVRLYFVFVMMAFARQCLKLHAFYRRSEQQQYQHQRNGSTATTSTTDYPETNQNPFMPDCPDGQGWKGKLGRAMVSVGKGYWLDRNEDDDWMFGVNRRLNSSYRMVPTESSGPVERERRRRSGTGPPMPAPGVLQAVVVPLTPSTQPQNHPHSLPQSPATTNFRPGTVPPLKMYGQSQDEREF</sequence>
<evidence type="ECO:0000313" key="11">
    <source>
        <dbReference type="Proteomes" id="UP000243015"/>
    </source>
</evidence>
<dbReference type="AlphaFoldDB" id="A0A178F187"/>
<dbReference type="Pfam" id="PF08552">
    <property type="entry name" value="Kei1"/>
    <property type="match status" value="1"/>
</dbReference>
<keyword evidence="9" id="KW-0472">Membrane</keyword>
<dbReference type="Gene3D" id="3.40.50.300">
    <property type="entry name" value="P-loop containing nucleotide triphosphate hydrolases"/>
    <property type="match status" value="1"/>
</dbReference>
<keyword evidence="2" id="KW-0813">Transport</keyword>
<dbReference type="PANTHER" id="PTHR28077:SF1">
    <property type="entry name" value="INOSITOL PHOSPHORYLCERAMIDE SYNTHASE REGULATORY SUBUNIT KEI1"/>
    <property type="match status" value="1"/>
</dbReference>
<evidence type="ECO:0000256" key="2">
    <source>
        <dbReference type="ARBA" id="ARBA00022448"/>
    </source>
</evidence>
<evidence type="ECO:0000256" key="7">
    <source>
        <dbReference type="ARBA" id="ARBA00023289"/>
    </source>
</evidence>
<feature type="compositionally biased region" description="Polar residues" evidence="8">
    <location>
        <begin position="504"/>
        <end position="526"/>
    </location>
</feature>
<dbReference type="Pfam" id="PF00071">
    <property type="entry name" value="Ras"/>
    <property type="match status" value="1"/>
</dbReference>
<feature type="region of interest" description="Disordered" evidence="8">
    <location>
        <begin position="467"/>
        <end position="545"/>
    </location>
</feature>
<dbReference type="PROSITE" id="PS51421">
    <property type="entry name" value="RAS"/>
    <property type="match status" value="1"/>
</dbReference>
<dbReference type="PRINTS" id="PR00449">
    <property type="entry name" value="RASTRNSFRMNG"/>
</dbReference>
<dbReference type="GO" id="GO:0000139">
    <property type="term" value="C:Golgi membrane"/>
    <property type="evidence" value="ECO:0007669"/>
    <property type="project" value="TreeGrafter"/>
</dbReference>
<proteinExistence type="inferred from homology"/>
<dbReference type="GO" id="GO:0005525">
    <property type="term" value="F:GTP binding"/>
    <property type="evidence" value="ECO:0007669"/>
    <property type="project" value="UniProtKB-KW"/>
</dbReference>
<evidence type="ECO:0000256" key="1">
    <source>
        <dbReference type="ARBA" id="ARBA00006270"/>
    </source>
</evidence>
<dbReference type="InterPro" id="IPR027417">
    <property type="entry name" value="P-loop_NTPase"/>
</dbReference>
<keyword evidence="9" id="KW-0812">Transmembrane</keyword>